<feature type="chain" id="PRO_5028185629" evidence="1">
    <location>
        <begin position="17"/>
        <end position="192"/>
    </location>
</feature>
<evidence type="ECO:0000313" key="2">
    <source>
        <dbReference type="Proteomes" id="UP000515163"/>
    </source>
</evidence>
<evidence type="ECO:0000313" key="3">
    <source>
        <dbReference type="RefSeq" id="XP_031550405.1"/>
    </source>
</evidence>
<dbReference type="KEGG" id="aten:116287847"/>
<keyword evidence="1" id="KW-0732">Signal</keyword>
<sequence length="192" mass="21774">MDKITIALLFFFAVTAYTTQVPDGPYKIIVYPKHHDFVTRPCHLLKMKVGLNGKRTLGLGTCCDQNQWTDLRTVRGRAGGVTKLKIMSSDLNYVLTDKLEFVNTTFASSMNQSRVYFKTGLTILSRRDKTYLKPMSSPTKFLSGDLYWTKKVTLVNRESLITNFMLSNSTCQAYLQYPSFNYCKKIAGISCG</sequence>
<organism evidence="2 3">
    <name type="scientific">Actinia tenebrosa</name>
    <name type="common">Australian red waratah sea anemone</name>
    <dbReference type="NCBI Taxonomy" id="6105"/>
    <lineage>
        <taxon>Eukaryota</taxon>
        <taxon>Metazoa</taxon>
        <taxon>Cnidaria</taxon>
        <taxon>Anthozoa</taxon>
        <taxon>Hexacorallia</taxon>
        <taxon>Actiniaria</taxon>
        <taxon>Actiniidae</taxon>
        <taxon>Actinia</taxon>
    </lineage>
</organism>
<dbReference type="Proteomes" id="UP000515163">
    <property type="component" value="Unplaced"/>
</dbReference>
<evidence type="ECO:0000256" key="1">
    <source>
        <dbReference type="SAM" id="SignalP"/>
    </source>
</evidence>
<dbReference type="AlphaFoldDB" id="A0A6P8HCZ1"/>
<gene>
    <name evidence="3" type="primary">LOC116287847</name>
</gene>
<proteinExistence type="predicted"/>
<name>A0A6P8HCZ1_ACTTE</name>
<keyword evidence="2" id="KW-1185">Reference proteome</keyword>
<feature type="signal peptide" evidence="1">
    <location>
        <begin position="1"/>
        <end position="16"/>
    </location>
</feature>
<dbReference type="RefSeq" id="XP_031550405.1">
    <property type="nucleotide sequence ID" value="XM_031694545.1"/>
</dbReference>
<protein>
    <submittedName>
        <fullName evidence="3">Uncharacterized protein LOC116287847</fullName>
    </submittedName>
</protein>
<reference evidence="3" key="1">
    <citation type="submission" date="2025-08" db="UniProtKB">
        <authorList>
            <consortium name="RefSeq"/>
        </authorList>
    </citation>
    <scope>IDENTIFICATION</scope>
    <source>
        <tissue evidence="3">Tentacle</tissue>
    </source>
</reference>
<dbReference type="GeneID" id="116287847"/>
<dbReference type="InParanoid" id="A0A6P8HCZ1"/>
<accession>A0A6P8HCZ1</accession>